<proteinExistence type="predicted"/>
<keyword evidence="2" id="KW-1185">Reference proteome</keyword>
<evidence type="ECO:0000313" key="1">
    <source>
        <dbReference type="EMBL" id="RAH57540.1"/>
    </source>
</evidence>
<sequence>MVCSTFDSIAGVQFLYPSCYNTSYTVPESEGGWLIGPASDPGSIWFHKAIDWLARFLHYIQDTWNRVNGITIAEFEFSGPFEAKGLNLWGARLGVWLADYVEWRAGYPSRFGVQYVNLTTQERFYKASFFELANLFRTYIQG</sequence>
<dbReference type="GO" id="GO:0004553">
    <property type="term" value="F:hydrolase activity, hydrolyzing O-glycosyl compounds"/>
    <property type="evidence" value="ECO:0007669"/>
    <property type="project" value="InterPro"/>
</dbReference>
<dbReference type="RefSeq" id="XP_025515462.1">
    <property type="nucleotide sequence ID" value="XM_025665121.1"/>
</dbReference>
<gene>
    <name evidence="1" type="ORF">BO85DRAFT_520273</name>
</gene>
<dbReference type="InterPro" id="IPR017853">
    <property type="entry name" value="GH"/>
</dbReference>
<reference evidence="1 2" key="1">
    <citation type="submission" date="2018-02" db="EMBL/GenBank/DDBJ databases">
        <title>The genomes of Aspergillus section Nigri reveals drivers in fungal speciation.</title>
        <authorList>
            <consortium name="DOE Joint Genome Institute"/>
            <person name="Vesth T.C."/>
            <person name="Nybo J."/>
            <person name="Theobald S."/>
            <person name="Brandl J."/>
            <person name="Frisvad J.C."/>
            <person name="Nielsen K.F."/>
            <person name="Lyhne E.K."/>
            <person name="Kogle M.E."/>
            <person name="Kuo A."/>
            <person name="Riley R."/>
            <person name="Clum A."/>
            <person name="Nolan M."/>
            <person name="Lipzen A."/>
            <person name="Salamov A."/>
            <person name="Henrissat B."/>
            <person name="Wiebenga A."/>
            <person name="De vries R.P."/>
            <person name="Grigoriev I.V."/>
            <person name="Mortensen U.H."/>
            <person name="Andersen M.R."/>
            <person name="Baker S.E."/>
        </authorList>
    </citation>
    <scope>NUCLEOTIDE SEQUENCE [LARGE SCALE GENOMIC DNA]</scope>
    <source>
        <strain evidence="1 2">CBS 112811</strain>
    </source>
</reference>
<dbReference type="AlphaFoldDB" id="A0A8G1R4E8"/>
<dbReference type="GO" id="GO:0005975">
    <property type="term" value="P:carbohydrate metabolic process"/>
    <property type="evidence" value="ECO:0007669"/>
    <property type="project" value="InterPro"/>
</dbReference>
<protein>
    <recommendedName>
        <fullName evidence="3">Glycoside hydrolase</fullName>
    </recommendedName>
</protein>
<dbReference type="SUPFAM" id="SSF51445">
    <property type="entry name" value="(Trans)glycosidases"/>
    <property type="match status" value="1"/>
</dbReference>
<dbReference type="EMBL" id="KZ825062">
    <property type="protein sequence ID" value="RAH57540.1"/>
    <property type="molecule type" value="Genomic_DNA"/>
</dbReference>
<dbReference type="Gene3D" id="3.20.20.80">
    <property type="entry name" value="Glycosidases"/>
    <property type="match status" value="1"/>
</dbReference>
<dbReference type="GeneID" id="37168523"/>
<organism evidence="1 2">
    <name type="scientific">Aspergillus piperis CBS 112811</name>
    <dbReference type="NCBI Taxonomy" id="1448313"/>
    <lineage>
        <taxon>Eukaryota</taxon>
        <taxon>Fungi</taxon>
        <taxon>Dikarya</taxon>
        <taxon>Ascomycota</taxon>
        <taxon>Pezizomycotina</taxon>
        <taxon>Eurotiomycetes</taxon>
        <taxon>Eurotiomycetidae</taxon>
        <taxon>Eurotiales</taxon>
        <taxon>Aspergillaceae</taxon>
        <taxon>Aspergillus</taxon>
        <taxon>Aspergillus subgen. Circumdati</taxon>
    </lineage>
</organism>
<evidence type="ECO:0000313" key="2">
    <source>
        <dbReference type="Proteomes" id="UP000249526"/>
    </source>
</evidence>
<dbReference type="Proteomes" id="UP000249526">
    <property type="component" value="Unassembled WGS sequence"/>
</dbReference>
<evidence type="ECO:0008006" key="3">
    <source>
        <dbReference type="Google" id="ProtNLM"/>
    </source>
</evidence>
<accession>A0A8G1R4E8</accession>
<name>A0A8G1R4E8_9EURO</name>